<keyword evidence="2" id="KW-1185">Reference proteome</keyword>
<proteinExistence type="predicted"/>
<name>A0A9E9A5Y4_9CAUD</name>
<reference evidence="1 2" key="1">
    <citation type="submission" date="2022-10" db="EMBL/GenBank/DDBJ databases">
        <title>Evolutionary Diversification of Methanotrophic Ca. Methanophagales (ANME-1) and Their Expansive Virome.</title>
        <authorList>
            <person name="Laso-Perez R."/>
            <person name="Wu F."/>
            <person name="Cremiere A."/>
            <person name="Speth D.R."/>
            <person name="Magyar J.S."/>
            <person name="Krupovic M."/>
            <person name="Orphan V.J."/>
        </authorList>
    </citation>
    <scope>NUCLEOTIDE SEQUENCE [LARGE SCALE GENOMIC DNA]</scope>
</reference>
<dbReference type="Proteomes" id="UP001156259">
    <property type="component" value="Segment"/>
</dbReference>
<sequence length="117" mass="14172">MRKTFHSFKPQKLFERELETNEFFDCKRKEWITVIPPRRYKITIQLESDYPREVFGAPKYYVLKVEWNGKPQVFGAGTRKDLGNEILRFKANECFWNNLGRHAYSVYLTWLSKFPKE</sequence>
<protein>
    <submittedName>
        <fullName evidence="1">Uncharacterized protein</fullName>
    </submittedName>
</protein>
<evidence type="ECO:0000313" key="2">
    <source>
        <dbReference type="Proteomes" id="UP001156259"/>
    </source>
</evidence>
<evidence type="ECO:0000313" key="1">
    <source>
        <dbReference type="EMBL" id="WAE39474.1"/>
    </source>
</evidence>
<gene>
    <name evidence="1" type="ORF">LDLAKGPJ_00050</name>
</gene>
<organism evidence="1 2">
    <name type="scientific">Methanophagales virus GBV301</name>
    <dbReference type="NCBI Taxonomy" id="2999280"/>
    <lineage>
        <taxon>Viruses</taxon>
        <taxon>Duplodnaviria</taxon>
        <taxon>Heunggongvirae</taxon>
        <taxon>Uroviricota</taxon>
        <taxon>Caudoviricetes</taxon>
        <taxon>Nakonvirales</taxon>
        <taxon>Ekchuahviridae</taxon>
        <taxon>Kukulkanvirus</taxon>
        <taxon>Kukulkanvirus guaymasense</taxon>
    </lineage>
</organism>
<accession>A0A9E9A5Y4</accession>
<dbReference type="EMBL" id="OP880252">
    <property type="protein sequence ID" value="WAE39474.1"/>
    <property type="molecule type" value="Genomic_DNA"/>
</dbReference>